<dbReference type="KEGG" id="act:ACLA_021690"/>
<reference evidence="1 2" key="1">
    <citation type="journal article" date="2008" name="PLoS Genet.">
        <title>Genomic islands in the pathogenic filamentous fungus Aspergillus fumigatus.</title>
        <authorList>
            <person name="Fedorova N.D."/>
            <person name="Khaldi N."/>
            <person name="Joardar V.S."/>
            <person name="Maiti R."/>
            <person name="Amedeo P."/>
            <person name="Anderson M.J."/>
            <person name="Crabtree J."/>
            <person name="Silva J.C."/>
            <person name="Badger J.H."/>
            <person name="Albarraq A."/>
            <person name="Angiuoli S."/>
            <person name="Bussey H."/>
            <person name="Bowyer P."/>
            <person name="Cotty P.J."/>
            <person name="Dyer P.S."/>
            <person name="Egan A."/>
            <person name="Galens K."/>
            <person name="Fraser-Liggett C.M."/>
            <person name="Haas B.J."/>
            <person name="Inman J.M."/>
            <person name="Kent R."/>
            <person name="Lemieux S."/>
            <person name="Malavazi I."/>
            <person name="Orvis J."/>
            <person name="Roemer T."/>
            <person name="Ronning C.M."/>
            <person name="Sundaram J.P."/>
            <person name="Sutton G."/>
            <person name="Turner G."/>
            <person name="Venter J.C."/>
            <person name="White O.R."/>
            <person name="Whitty B.R."/>
            <person name="Youngman P."/>
            <person name="Wolfe K.H."/>
            <person name="Goldman G.H."/>
            <person name="Wortman J.R."/>
            <person name="Jiang B."/>
            <person name="Denning D.W."/>
            <person name="Nierman W.C."/>
        </authorList>
    </citation>
    <scope>NUCLEOTIDE SEQUENCE [LARGE SCALE GENOMIC DNA]</scope>
    <source>
        <strain evidence="2">ATCC 1007 / CBS 513.65 / DSM 816 / NCTC 3887 / NRRL 1</strain>
    </source>
</reference>
<dbReference type="GeneID" id="4701251"/>
<sequence length="87" mass="9131">MVSVDISIAGPDNRQGYCKVESSSEPGVLAPVDSNVTVGSGQWLLQLSSQTGPGGVLVARNVVAIVGIIDSGFQNVQGFPRYSGFYW</sequence>
<name>A1CP84_ASPCL</name>
<dbReference type="HOGENOM" id="CLU_2482928_0_0_1"/>
<dbReference type="EMBL" id="DS027059">
    <property type="protein sequence ID" value="EAW07455.1"/>
    <property type="molecule type" value="Genomic_DNA"/>
</dbReference>
<dbReference type="Proteomes" id="UP000006701">
    <property type="component" value="Unassembled WGS sequence"/>
</dbReference>
<keyword evidence="2" id="KW-1185">Reference proteome</keyword>
<dbReference type="VEuPathDB" id="FungiDB:ACLA_021690"/>
<evidence type="ECO:0000313" key="2">
    <source>
        <dbReference type="Proteomes" id="UP000006701"/>
    </source>
</evidence>
<proteinExistence type="predicted"/>
<protein>
    <submittedName>
        <fullName evidence="1">Uncharacterized protein</fullName>
    </submittedName>
</protein>
<evidence type="ECO:0000313" key="1">
    <source>
        <dbReference type="EMBL" id="EAW07455.1"/>
    </source>
</evidence>
<dbReference type="AlphaFoldDB" id="A1CP84"/>
<gene>
    <name evidence="1" type="ORF">ACLA_021690</name>
</gene>
<organism evidence="1 2">
    <name type="scientific">Aspergillus clavatus (strain ATCC 1007 / CBS 513.65 / DSM 816 / NCTC 3887 / NRRL 1 / QM 1276 / 107)</name>
    <dbReference type="NCBI Taxonomy" id="344612"/>
    <lineage>
        <taxon>Eukaryota</taxon>
        <taxon>Fungi</taxon>
        <taxon>Dikarya</taxon>
        <taxon>Ascomycota</taxon>
        <taxon>Pezizomycotina</taxon>
        <taxon>Eurotiomycetes</taxon>
        <taxon>Eurotiomycetidae</taxon>
        <taxon>Eurotiales</taxon>
        <taxon>Aspergillaceae</taxon>
        <taxon>Aspergillus</taxon>
        <taxon>Aspergillus subgen. Fumigati</taxon>
    </lineage>
</organism>
<accession>A1CP84</accession>
<dbReference type="RefSeq" id="XP_001268881.1">
    <property type="nucleotide sequence ID" value="XM_001268880.1"/>
</dbReference>